<dbReference type="InterPro" id="IPR006949">
    <property type="entry name" value="Barrel_Baseplate_J-like"/>
</dbReference>
<gene>
    <name evidence="3" type="ORF">ACFFF8_00675</name>
</gene>
<dbReference type="EMBL" id="JBHLTM010000003">
    <property type="protein sequence ID" value="MFC0683102.1"/>
    <property type="molecule type" value="Genomic_DNA"/>
</dbReference>
<dbReference type="Pfam" id="PF26078">
    <property type="entry name" value="Baseplate_J_M"/>
    <property type="match status" value="1"/>
</dbReference>
<dbReference type="PANTHER" id="PTHR37829:SF3">
    <property type="entry name" value="PROTEIN JAYE-RELATED"/>
    <property type="match status" value="1"/>
</dbReference>
<evidence type="ECO:0000259" key="2">
    <source>
        <dbReference type="Pfam" id="PF26078"/>
    </source>
</evidence>
<dbReference type="InterPro" id="IPR052399">
    <property type="entry name" value="Phage_Baseplate_Assmbl_Protein"/>
</dbReference>
<evidence type="ECO:0000259" key="1">
    <source>
        <dbReference type="Pfam" id="PF04865"/>
    </source>
</evidence>
<sequence>MVFSRPTLTSLRSQVAADIAAGLPGLNALLRYNNLTILGDVEAGLVDGCYGYLDWITKQSVPFTSEDEFLEGWSALKGVTRKPAVAATGKVTLNGTGGTVPAGTALTRSDGASFTVDADIALIGGVAVVPVTAAATGSSSNTILGTTLSLASAISGVNSLGTVSVAIAGGTDVERDDDLRSRMITEYSRPASGGSANDYVNWALGIPGVTRAWCERTVFGAGTVGVLFMMDESRADYGGFPQGTNGVATAESRATAASGDQLIVANALFELQPVGPIVFARACTANTIDLTIAGISDATDTTKAAIAAAFAAALLATAVPGASTPLSAIEGKIAAVSGATGFVITEIFASAGAVSPGPTGNISSNVGALPVAGNITYI</sequence>
<protein>
    <submittedName>
        <fullName evidence="3">Baseplate J/gp47 family protein</fullName>
    </submittedName>
</protein>
<evidence type="ECO:0000313" key="4">
    <source>
        <dbReference type="Proteomes" id="UP001589858"/>
    </source>
</evidence>
<feature type="domain" description="Baseplate protein J-like barrel" evidence="1">
    <location>
        <begin position="91"/>
        <end position="169"/>
    </location>
</feature>
<proteinExistence type="predicted"/>
<dbReference type="Proteomes" id="UP001589858">
    <property type="component" value="Unassembled WGS sequence"/>
</dbReference>
<accession>A0ABV6S1J1</accession>
<name>A0ABV6S1J1_9SPHN</name>
<dbReference type="RefSeq" id="WP_267220794.1">
    <property type="nucleotide sequence ID" value="NZ_JAPCWC010000008.1"/>
</dbReference>
<dbReference type="InterPro" id="IPR058531">
    <property type="entry name" value="Baseplate_J_M"/>
</dbReference>
<evidence type="ECO:0000313" key="3">
    <source>
        <dbReference type="EMBL" id="MFC0683102.1"/>
    </source>
</evidence>
<dbReference type="PANTHER" id="PTHR37829">
    <property type="entry name" value="PHAGE-LIKE ELEMENT PBSX PROTEIN XKDT"/>
    <property type="match status" value="1"/>
</dbReference>
<dbReference type="Pfam" id="PF04865">
    <property type="entry name" value="Baseplate_J"/>
    <property type="match status" value="1"/>
</dbReference>
<organism evidence="3 4">
    <name type="scientific">Novosphingobium clariflavum</name>
    <dbReference type="NCBI Taxonomy" id="2029884"/>
    <lineage>
        <taxon>Bacteria</taxon>
        <taxon>Pseudomonadati</taxon>
        <taxon>Pseudomonadota</taxon>
        <taxon>Alphaproteobacteria</taxon>
        <taxon>Sphingomonadales</taxon>
        <taxon>Sphingomonadaceae</taxon>
        <taxon>Novosphingobium</taxon>
    </lineage>
</organism>
<comment type="caution">
    <text evidence="3">The sequence shown here is derived from an EMBL/GenBank/DDBJ whole genome shotgun (WGS) entry which is preliminary data.</text>
</comment>
<keyword evidence="4" id="KW-1185">Reference proteome</keyword>
<feature type="domain" description="Baseplate J-like central" evidence="2">
    <location>
        <begin position="192"/>
        <end position="280"/>
    </location>
</feature>
<reference evidence="3 4" key="1">
    <citation type="submission" date="2024-09" db="EMBL/GenBank/DDBJ databases">
        <authorList>
            <person name="Sun Q."/>
            <person name="Mori K."/>
        </authorList>
    </citation>
    <scope>NUCLEOTIDE SEQUENCE [LARGE SCALE GENOMIC DNA]</scope>
    <source>
        <strain evidence="3 4">CICC 11035S</strain>
    </source>
</reference>